<feature type="transmembrane region" description="Helical" evidence="10">
    <location>
        <begin position="369"/>
        <end position="394"/>
    </location>
</feature>
<keyword evidence="8 10" id="KW-0472">Membrane</keyword>
<feature type="transmembrane region" description="Helical" evidence="10">
    <location>
        <begin position="122"/>
        <end position="143"/>
    </location>
</feature>
<sequence>MSHNSLSAMLLDLAILFFATYLLSAILQRIRIPPILGALFVAMAAQYTPIGQRLLAEDLYPTFSFMAELGVMFLLFFIGLEIDIAEMSSHGRDILLLTAMGAALPFLLGLGAMLALGYGLTVALVVGMTRIPTAEAVIVPILDDFGLLKTRVGQFIVGVGTLDDFFEVILVVIVSVWIGVGATDAEASASHEVLMVAVSAVVFAMVCWFLYHWGIHWLSQIVRRDTRQLVLLSMVLLIGFGGVCEATDLGMVVGAISAGIVMAPLLKEDRHGEQAMRVFRSIGYGFVGIVFFLWIGLSIDLGGLVGNPTLAILLFLAASVGKVGATLLMVPMGRLGMREALTIGIGLDARLTTEIVVARLLFDAQLIDLSLFTALVAAASLSAITVPVLFAVLVNKWSDYLIPERPADSPMMEKAEPCQR</sequence>
<keyword evidence="3" id="KW-0050">Antiport</keyword>
<dbReference type="InterPro" id="IPR038770">
    <property type="entry name" value="Na+/solute_symporter_sf"/>
</dbReference>
<feature type="transmembrane region" description="Helical" evidence="10">
    <location>
        <begin position="34"/>
        <end position="50"/>
    </location>
</feature>
<keyword evidence="2" id="KW-0813">Transport</keyword>
<feature type="transmembrane region" description="Helical" evidence="10">
    <location>
        <begin position="62"/>
        <end position="82"/>
    </location>
</feature>
<evidence type="ECO:0000259" key="11">
    <source>
        <dbReference type="Pfam" id="PF00999"/>
    </source>
</evidence>
<reference evidence="12 13" key="1">
    <citation type="submission" date="2019-02" db="EMBL/GenBank/DDBJ databases">
        <title>Deep-cultivation of Planctomycetes and their phenomic and genomic characterization uncovers novel biology.</title>
        <authorList>
            <person name="Wiegand S."/>
            <person name="Jogler M."/>
            <person name="Boedeker C."/>
            <person name="Pinto D."/>
            <person name="Vollmers J."/>
            <person name="Rivas-Marin E."/>
            <person name="Kohn T."/>
            <person name="Peeters S.H."/>
            <person name="Heuer A."/>
            <person name="Rast P."/>
            <person name="Oberbeckmann S."/>
            <person name="Bunk B."/>
            <person name="Jeske O."/>
            <person name="Meyerdierks A."/>
            <person name="Storesund J.E."/>
            <person name="Kallscheuer N."/>
            <person name="Luecker S."/>
            <person name="Lage O.M."/>
            <person name="Pohl T."/>
            <person name="Merkel B.J."/>
            <person name="Hornburger P."/>
            <person name="Mueller R.-W."/>
            <person name="Bruemmer F."/>
            <person name="Labrenz M."/>
            <person name="Spormann A.M."/>
            <person name="Op Den Camp H."/>
            <person name="Overmann J."/>
            <person name="Amann R."/>
            <person name="Jetten M.S.M."/>
            <person name="Mascher T."/>
            <person name="Medema M.H."/>
            <person name="Devos D.P."/>
            <person name="Kaster A.-K."/>
            <person name="Ovreas L."/>
            <person name="Rohde M."/>
            <person name="Galperin M.Y."/>
            <person name="Jogler C."/>
        </authorList>
    </citation>
    <scope>NUCLEOTIDE SEQUENCE [LARGE SCALE GENOMIC DNA]</scope>
    <source>
        <strain evidence="12 13">CA13</strain>
    </source>
</reference>
<feature type="transmembrane region" description="Helical" evidence="10">
    <location>
        <begin position="278"/>
        <end position="297"/>
    </location>
</feature>
<feature type="domain" description="Cation/H+ exchanger transmembrane" evidence="11">
    <location>
        <begin position="20"/>
        <end position="390"/>
    </location>
</feature>
<evidence type="ECO:0000256" key="2">
    <source>
        <dbReference type="ARBA" id="ARBA00022448"/>
    </source>
</evidence>
<evidence type="ECO:0000256" key="10">
    <source>
        <dbReference type="SAM" id="Phobius"/>
    </source>
</evidence>
<evidence type="ECO:0000313" key="12">
    <source>
        <dbReference type="EMBL" id="TWT80263.1"/>
    </source>
</evidence>
<gene>
    <name evidence="12" type="primary">nhaS3</name>
    <name evidence="12" type="ORF">CA13_16760</name>
</gene>
<comment type="subcellular location">
    <subcellularLocation>
        <location evidence="1">Membrane</location>
        <topology evidence="1">Multi-pass membrane protein</topology>
    </subcellularLocation>
</comment>
<keyword evidence="13" id="KW-1185">Reference proteome</keyword>
<dbReference type="Pfam" id="PF00999">
    <property type="entry name" value="Na_H_Exchanger"/>
    <property type="match status" value="1"/>
</dbReference>
<proteinExistence type="predicted"/>
<dbReference type="OrthoDB" id="9793589at2"/>
<organism evidence="12 13">
    <name type="scientific">Novipirellula herctigrandis</name>
    <dbReference type="NCBI Taxonomy" id="2527986"/>
    <lineage>
        <taxon>Bacteria</taxon>
        <taxon>Pseudomonadati</taxon>
        <taxon>Planctomycetota</taxon>
        <taxon>Planctomycetia</taxon>
        <taxon>Pirellulales</taxon>
        <taxon>Pirellulaceae</taxon>
        <taxon>Novipirellula</taxon>
    </lineage>
</organism>
<feature type="transmembrane region" description="Helical" evidence="10">
    <location>
        <begin position="249"/>
        <end position="266"/>
    </location>
</feature>
<protein>
    <submittedName>
        <fullName evidence="12">High-affinity Na(+)/H(+) antiporter NhaS3</fullName>
    </submittedName>
</protein>
<evidence type="ECO:0000256" key="6">
    <source>
        <dbReference type="ARBA" id="ARBA00023053"/>
    </source>
</evidence>
<dbReference type="PANTHER" id="PTHR43562:SF3">
    <property type="entry name" value="SODIUM ION_PROTON EXCHANGER (EUROFUNG)"/>
    <property type="match status" value="1"/>
</dbReference>
<evidence type="ECO:0000256" key="4">
    <source>
        <dbReference type="ARBA" id="ARBA00022692"/>
    </source>
</evidence>
<evidence type="ECO:0000256" key="1">
    <source>
        <dbReference type="ARBA" id="ARBA00004141"/>
    </source>
</evidence>
<keyword evidence="6" id="KW-0915">Sodium</keyword>
<feature type="transmembrane region" description="Helical" evidence="10">
    <location>
        <begin position="193"/>
        <end position="214"/>
    </location>
</feature>
<dbReference type="AlphaFoldDB" id="A0A5C5Z0P6"/>
<feature type="transmembrane region" description="Helical" evidence="10">
    <location>
        <begin position="309"/>
        <end position="330"/>
    </location>
</feature>
<dbReference type="GO" id="GO:1902600">
    <property type="term" value="P:proton transmembrane transport"/>
    <property type="evidence" value="ECO:0007669"/>
    <property type="project" value="InterPro"/>
</dbReference>
<dbReference type="RefSeq" id="WP_146395319.1">
    <property type="nucleotide sequence ID" value="NZ_SJPJ01000001.1"/>
</dbReference>
<feature type="transmembrane region" description="Helical" evidence="10">
    <location>
        <begin position="155"/>
        <end position="178"/>
    </location>
</feature>
<dbReference type="GO" id="GO:0015297">
    <property type="term" value="F:antiporter activity"/>
    <property type="evidence" value="ECO:0007669"/>
    <property type="project" value="UniProtKB-KW"/>
</dbReference>
<evidence type="ECO:0000256" key="9">
    <source>
        <dbReference type="ARBA" id="ARBA00023201"/>
    </source>
</evidence>
<keyword evidence="4 10" id="KW-0812">Transmembrane</keyword>
<keyword evidence="5 10" id="KW-1133">Transmembrane helix</keyword>
<dbReference type="InterPro" id="IPR006153">
    <property type="entry name" value="Cation/H_exchanger_TM"/>
</dbReference>
<dbReference type="PANTHER" id="PTHR43562">
    <property type="entry name" value="NAPA-TYPE SODIUM/HYDROGEN ANTIPORTER"/>
    <property type="match status" value="1"/>
</dbReference>
<keyword evidence="9" id="KW-0739">Sodium transport</keyword>
<keyword evidence="7" id="KW-0406">Ion transport</keyword>
<name>A0A5C5Z0P6_9BACT</name>
<dbReference type="Gene3D" id="1.20.1530.20">
    <property type="match status" value="1"/>
</dbReference>
<feature type="transmembrane region" description="Helical" evidence="10">
    <location>
        <begin position="6"/>
        <end position="27"/>
    </location>
</feature>
<dbReference type="Proteomes" id="UP000315010">
    <property type="component" value="Unassembled WGS sequence"/>
</dbReference>
<feature type="transmembrane region" description="Helical" evidence="10">
    <location>
        <begin position="94"/>
        <end position="116"/>
    </location>
</feature>
<evidence type="ECO:0000256" key="5">
    <source>
        <dbReference type="ARBA" id="ARBA00022989"/>
    </source>
</evidence>
<accession>A0A5C5Z0P6</accession>
<dbReference type="EMBL" id="SJPJ01000001">
    <property type="protein sequence ID" value="TWT80263.1"/>
    <property type="molecule type" value="Genomic_DNA"/>
</dbReference>
<comment type="caution">
    <text evidence="12">The sequence shown here is derived from an EMBL/GenBank/DDBJ whole genome shotgun (WGS) entry which is preliminary data.</text>
</comment>
<evidence type="ECO:0000256" key="3">
    <source>
        <dbReference type="ARBA" id="ARBA00022449"/>
    </source>
</evidence>
<dbReference type="GO" id="GO:0016020">
    <property type="term" value="C:membrane"/>
    <property type="evidence" value="ECO:0007669"/>
    <property type="project" value="UniProtKB-SubCell"/>
</dbReference>
<evidence type="ECO:0000256" key="8">
    <source>
        <dbReference type="ARBA" id="ARBA00023136"/>
    </source>
</evidence>
<evidence type="ECO:0000313" key="13">
    <source>
        <dbReference type="Proteomes" id="UP000315010"/>
    </source>
</evidence>
<dbReference type="GO" id="GO:0006814">
    <property type="term" value="P:sodium ion transport"/>
    <property type="evidence" value="ECO:0007669"/>
    <property type="project" value="UniProtKB-KW"/>
</dbReference>
<evidence type="ECO:0000256" key="7">
    <source>
        <dbReference type="ARBA" id="ARBA00023065"/>
    </source>
</evidence>